<dbReference type="InterPro" id="IPR050471">
    <property type="entry name" value="AB_hydrolase"/>
</dbReference>
<dbReference type="Pfam" id="PF00561">
    <property type="entry name" value="Abhydrolase_1"/>
    <property type="match status" value="1"/>
</dbReference>
<evidence type="ECO:0000313" key="2">
    <source>
        <dbReference type="EMBL" id="QGF23166.1"/>
    </source>
</evidence>
<dbReference type="Proteomes" id="UP000386847">
    <property type="component" value="Chromosome"/>
</dbReference>
<dbReference type="InterPro" id="IPR000073">
    <property type="entry name" value="AB_hydrolase_1"/>
</dbReference>
<dbReference type="PANTHER" id="PTHR43433:SF1">
    <property type="entry name" value="BLL5160 PROTEIN"/>
    <property type="match status" value="1"/>
</dbReference>
<organism evidence="2 3">
    <name type="scientific">Raineyella fluvialis</name>
    <dbReference type="NCBI Taxonomy" id="2662261"/>
    <lineage>
        <taxon>Bacteria</taxon>
        <taxon>Bacillati</taxon>
        <taxon>Actinomycetota</taxon>
        <taxon>Actinomycetes</taxon>
        <taxon>Propionibacteriales</taxon>
        <taxon>Propionibacteriaceae</taxon>
        <taxon>Raineyella</taxon>
    </lineage>
</organism>
<dbReference type="InterPro" id="IPR029058">
    <property type="entry name" value="AB_hydrolase_fold"/>
</dbReference>
<keyword evidence="2" id="KW-0378">Hydrolase</keyword>
<dbReference type="EMBL" id="CP045725">
    <property type="protein sequence ID" value="QGF23166.1"/>
    <property type="molecule type" value="Genomic_DNA"/>
</dbReference>
<dbReference type="PANTHER" id="PTHR43433">
    <property type="entry name" value="HYDROLASE, ALPHA/BETA FOLD FAMILY PROTEIN"/>
    <property type="match status" value="1"/>
</dbReference>
<reference evidence="2 3" key="1">
    <citation type="submission" date="2019-10" db="EMBL/GenBank/DDBJ databases">
        <title>Genomic analysis of Raineyella sp. CBA3103.</title>
        <authorList>
            <person name="Roh S.W."/>
        </authorList>
    </citation>
    <scope>NUCLEOTIDE SEQUENCE [LARGE SCALE GENOMIC DNA]</scope>
    <source>
        <strain evidence="2 3">CBA3103</strain>
    </source>
</reference>
<protein>
    <submittedName>
        <fullName evidence="2">Alpha/beta fold hydrolase</fullName>
    </submittedName>
</protein>
<dbReference type="AlphaFoldDB" id="A0A5Q2FFU1"/>
<accession>A0A5Q2FFU1</accession>
<sequence length="335" mass="36004">MVEHRGVGHSRRDLTGADLPASAMNVTEAVDDIAAVLDAEHVDRAVIVGSSYGTYLAQGFGVRHPARVHAMVLDSTLLSAEDHHDVRAHARSLLWEGERAATAAAAHRIRRLVEKGGADPLPLGAASAFLYEFGGLPRLERYLEQRGRNRVSLVDRTFRVMQGGLTLRSVPYVMEFGLVGNLATRELQYAPKPDGLIFDPAYGTSGLLGRFPAFEREPFDLPASLPLFDWPVVVLGGERDLTTPASVAKRTAALARKGRYIRVPGVGHSVLDSHPEALLATVRALLSGKPITLGGLRRRGMTRHLAPLVGGLLAADRLSAALWREGPPPGTLPGA</sequence>
<dbReference type="SUPFAM" id="SSF53474">
    <property type="entry name" value="alpha/beta-Hydrolases"/>
    <property type="match status" value="1"/>
</dbReference>
<evidence type="ECO:0000313" key="3">
    <source>
        <dbReference type="Proteomes" id="UP000386847"/>
    </source>
</evidence>
<dbReference type="KEGG" id="rain:Rai3103_05270"/>
<proteinExistence type="predicted"/>
<gene>
    <name evidence="2" type="ORF">Rai3103_05270</name>
</gene>
<dbReference type="Gene3D" id="3.40.50.1820">
    <property type="entry name" value="alpha/beta hydrolase"/>
    <property type="match status" value="1"/>
</dbReference>
<name>A0A5Q2FFU1_9ACTN</name>
<keyword evidence="3" id="KW-1185">Reference proteome</keyword>
<dbReference type="GO" id="GO:0016787">
    <property type="term" value="F:hydrolase activity"/>
    <property type="evidence" value="ECO:0007669"/>
    <property type="project" value="UniProtKB-KW"/>
</dbReference>
<feature type="domain" description="AB hydrolase-1" evidence="1">
    <location>
        <begin position="3"/>
        <end position="94"/>
    </location>
</feature>
<evidence type="ECO:0000259" key="1">
    <source>
        <dbReference type="Pfam" id="PF00561"/>
    </source>
</evidence>